<feature type="region of interest" description="Disordered" evidence="1">
    <location>
        <begin position="1"/>
        <end position="97"/>
    </location>
</feature>
<organism evidence="2 3">
    <name type="scientific">Tilletiopsis washingtonensis</name>
    <dbReference type="NCBI Taxonomy" id="58919"/>
    <lineage>
        <taxon>Eukaryota</taxon>
        <taxon>Fungi</taxon>
        <taxon>Dikarya</taxon>
        <taxon>Basidiomycota</taxon>
        <taxon>Ustilaginomycotina</taxon>
        <taxon>Exobasidiomycetes</taxon>
        <taxon>Entylomatales</taxon>
        <taxon>Entylomatales incertae sedis</taxon>
        <taxon>Tilletiopsis</taxon>
    </lineage>
</organism>
<evidence type="ECO:0000313" key="3">
    <source>
        <dbReference type="Proteomes" id="UP000245946"/>
    </source>
</evidence>
<proteinExistence type="predicted"/>
<gene>
    <name evidence="2" type="ORF">FA09DRAFT_335768</name>
</gene>
<sequence>MSASQPIPTPAASASHPIALPASTPPASASSYSRSPPRPLLSPLLSRTAFTLPTPAAAAHHRSRSFSSSPPDEAGPTTPLSSPPAQQPQLGSSFSGAPLGRVPSAGYGSYGAASGYALGRVPSGNSAAMMAYSPETEHKAMGLLRRFSLSGSGAVKPSLNSAPATQQIGFERHGRSASVASTASTTSIAGTAAAEPRSAPAMVDPALAAQARGRKGSVGGNGKRRPSPMGERLLMGHFNAH</sequence>
<feature type="compositionally biased region" description="Low complexity" evidence="1">
    <location>
        <begin position="19"/>
        <end position="58"/>
    </location>
</feature>
<feature type="region of interest" description="Disordered" evidence="1">
    <location>
        <begin position="210"/>
        <end position="241"/>
    </location>
</feature>
<feature type="compositionally biased region" description="Low complexity" evidence="1">
    <location>
        <begin position="65"/>
        <end position="80"/>
    </location>
</feature>
<protein>
    <submittedName>
        <fullName evidence="2">Uncharacterized protein</fullName>
    </submittedName>
</protein>
<dbReference type="OrthoDB" id="3365763at2759"/>
<dbReference type="GeneID" id="37271338"/>
<reference evidence="2 3" key="1">
    <citation type="journal article" date="2018" name="Mol. Biol. Evol.">
        <title>Broad Genomic Sampling Reveals a Smut Pathogenic Ancestry of the Fungal Clade Ustilaginomycotina.</title>
        <authorList>
            <person name="Kijpornyongpan T."/>
            <person name="Mondo S.J."/>
            <person name="Barry K."/>
            <person name="Sandor L."/>
            <person name="Lee J."/>
            <person name="Lipzen A."/>
            <person name="Pangilinan J."/>
            <person name="LaButti K."/>
            <person name="Hainaut M."/>
            <person name="Henrissat B."/>
            <person name="Grigoriev I.V."/>
            <person name="Spatafora J.W."/>
            <person name="Aime M.C."/>
        </authorList>
    </citation>
    <scope>NUCLEOTIDE SEQUENCE [LARGE SCALE GENOMIC DNA]</scope>
    <source>
        <strain evidence="2 3">MCA 4186</strain>
    </source>
</reference>
<dbReference type="EMBL" id="KZ819283">
    <property type="protein sequence ID" value="PWO01134.1"/>
    <property type="molecule type" value="Genomic_DNA"/>
</dbReference>
<evidence type="ECO:0000256" key="1">
    <source>
        <dbReference type="SAM" id="MobiDB-lite"/>
    </source>
</evidence>
<keyword evidence="3" id="KW-1185">Reference proteome</keyword>
<accession>A0A316ZLD5</accession>
<dbReference type="Proteomes" id="UP000245946">
    <property type="component" value="Unassembled WGS sequence"/>
</dbReference>
<dbReference type="RefSeq" id="XP_025601412.1">
    <property type="nucleotide sequence ID" value="XM_025743794.1"/>
</dbReference>
<dbReference type="AlphaFoldDB" id="A0A316ZLD5"/>
<name>A0A316ZLD5_9BASI</name>
<evidence type="ECO:0000313" key="2">
    <source>
        <dbReference type="EMBL" id="PWO01134.1"/>
    </source>
</evidence>